<name>A0A146K563_9EUKA</name>
<reference evidence="1" key="1">
    <citation type="submission" date="2015-07" db="EMBL/GenBank/DDBJ databases">
        <title>Adaptation to a free-living lifestyle via gene acquisitions in the diplomonad Trepomonas sp. PC1.</title>
        <authorList>
            <person name="Xu F."/>
            <person name="Jerlstrom-Hultqvist J."/>
            <person name="Kolisko M."/>
            <person name="Simpson A.G.B."/>
            <person name="Roger A.J."/>
            <person name="Svard S.G."/>
            <person name="Andersson J.O."/>
        </authorList>
    </citation>
    <scope>NUCLEOTIDE SEQUENCE</scope>
    <source>
        <strain evidence="1">PC1</strain>
    </source>
</reference>
<dbReference type="InterPro" id="IPR027417">
    <property type="entry name" value="P-loop_NTPase"/>
</dbReference>
<proteinExistence type="predicted"/>
<dbReference type="AlphaFoldDB" id="A0A146K563"/>
<dbReference type="GO" id="GO:0003924">
    <property type="term" value="F:GTPase activity"/>
    <property type="evidence" value="ECO:0007669"/>
    <property type="project" value="InterPro"/>
</dbReference>
<dbReference type="CDD" id="cd00882">
    <property type="entry name" value="Ras_like_GTPase"/>
    <property type="match status" value="1"/>
</dbReference>
<evidence type="ECO:0000313" key="1">
    <source>
        <dbReference type="EMBL" id="JAP90629.1"/>
    </source>
</evidence>
<dbReference type="GO" id="GO:0005525">
    <property type="term" value="F:GTP binding"/>
    <property type="evidence" value="ECO:0007669"/>
    <property type="project" value="InterPro"/>
</dbReference>
<dbReference type="Gene3D" id="3.40.50.300">
    <property type="entry name" value="P-loop containing nucleotide triphosphate hydrolases"/>
    <property type="match status" value="1"/>
</dbReference>
<accession>A0A146K563</accession>
<organism evidence="1">
    <name type="scientific">Trepomonas sp. PC1</name>
    <dbReference type="NCBI Taxonomy" id="1076344"/>
    <lineage>
        <taxon>Eukaryota</taxon>
        <taxon>Metamonada</taxon>
        <taxon>Diplomonadida</taxon>
        <taxon>Hexamitidae</taxon>
        <taxon>Hexamitinae</taxon>
        <taxon>Trepomonas</taxon>
    </lineage>
</organism>
<dbReference type="Pfam" id="PF00071">
    <property type="entry name" value="Ras"/>
    <property type="match status" value="1"/>
</dbReference>
<dbReference type="SUPFAM" id="SSF52540">
    <property type="entry name" value="P-loop containing nucleoside triphosphate hydrolases"/>
    <property type="match status" value="1"/>
</dbReference>
<dbReference type="EMBL" id="GDID01005977">
    <property type="protein sequence ID" value="JAP90629.1"/>
    <property type="molecule type" value="Transcribed_RNA"/>
</dbReference>
<gene>
    <name evidence="1" type="ORF">TPC1_20072</name>
</gene>
<sequence>IQEQNKSKNIQQNGQLENQGFTAFCEHNIGVFGLSNSGQSSLIQRLLKNMFIEQKIENKLQDYNHLIKERNQMLHFWDLQAFRNNDSLETDKQIIKHSAVVIITFCLGLENWKGEVEKHINFVKQANPMTKIVLIGTKIDEEKNQMTREATKVFSHFATEKEIKDYFFVSNKTGDNIDQILQMQWSDDVTYGKIKVGSSKSCCC</sequence>
<dbReference type="InterPro" id="IPR001806">
    <property type="entry name" value="Small_GTPase"/>
</dbReference>
<feature type="non-terminal residue" evidence="1">
    <location>
        <position position="1"/>
    </location>
</feature>
<protein>
    <submittedName>
        <fullName evidence="1">Rab-like protein</fullName>
    </submittedName>
</protein>